<evidence type="ECO:0000313" key="1">
    <source>
        <dbReference type="EMBL" id="MDH0362419.1"/>
    </source>
</evidence>
<organism evidence="1 2">
    <name type="scientific">Comamonas aquatica</name>
    <dbReference type="NCBI Taxonomy" id="225991"/>
    <lineage>
        <taxon>Bacteria</taxon>
        <taxon>Pseudomonadati</taxon>
        <taxon>Pseudomonadota</taxon>
        <taxon>Betaproteobacteria</taxon>
        <taxon>Burkholderiales</taxon>
        <taxon>Comamonadaceae</taxon>
        <taxon>Comamonas</taxon>
    </lineage>
</organism>
<sequence>MHWENIPTNILDKQKAVFAHLNIPLQQHLADKMPHGSWMVKILEQAHSDDIVVICDIDAFPLTRTAYEDAVAHAQAGKLYGLAQFSNHKPGNQIYAGPMFMAFRKRLWESLGAPDLRSSKLYDAAEIMSALARQHHIELVMVPPTTCLMPKWALGHEGVFGIGTFYGQNQFFHLFESRNPAYEAILDAVADDVTQCHPLDFAGYLALCQQLQGTSKPAKKKWWKWL</sequence>
<evidence type="ECO:0000313" key="2">
    <source>
        <dbReference type="Proteomes" id="UP001158297"/>
    </source>
</evidence>
<proteinExistence type="predicted"/>
<gene>
    <name evidence="1" type="ORF">N7330_05000</name>
</gene>
<dbReference type="Proteomes" id="UP001158297">
    <property type="component" value="Unassembled WGS sequence"/>
</dbReference>
<protein>
    <submittedName>
        <fullName evidence="1">Uncharacterized protein</fullName>
    </submittedName>
</protein>
<reference evidence="1" key="1">
    <citation type="submission" date="2022-09" db="EMBL/GenBank/DDBJ databases">
        <title>Intensive care unit water sources are persistently colonized with multi-drug resistant bacteria and are the site of extensive horizontal gene transfer of antibiotic resistance genes.</title>
        <authorList>
            <person name="Diorio-Toth L."/>
        </authorList>
    </citation>
    <scope>NUCLEOTIDE SEQUENCE</scope>
    <source>
        <strain evidence="1">GD04130</strain>
    </source>
</reference>
<comment type="caution">
    <text evidence="1">The sequence shown here is derived from an EMBL/GenBank/DDBJ whole genome shotgun (WGS) entry which is preliminary data.</text>
</comment>
<dbReference type="EMBL" id="JAODZU010000004">
    <property type="protein sequence ID" value="MDH0362419.1"/>
    <property type="molecule type" value="Genomic_DNA"/>
</dbReference>
<accession>A0AA42L5S6</accession>
<name>A0AA42L5S6_9BURK</name>
<dbReference type="RefSeq" id="WP_279848447.1">
    <property type="nucleotide sequence ID" value="NZ_JAOCET010000001.1"/>
</dbReference>
<dbReference type="AlphaFoldDB" id="A0AA42L5S6"/>